<dbReference type="EMBL" id="CP062941">
    <property type="protein sequence ID" value="QOL51285.1"/>
    <property type="molecule type" value="Genomic_DNA"/>
</dbReference>
<feature type="signal peptide" evidence="2">
    <location>
        <begin position="1"/>
        <end position="19"/>
    </location>
</feature>
<gene>
    <name evidence="3" type="ORF">LPB04_08505</name>
</gene>
<organism evidence="3 4">
    <name type="scientific">Massilia litorea</name>
    <dbReference type="NCBI Taxonomy" id="2769491"/>
    <lineage>
        <taxon>Bacteria</taxon>
        <taxon>Pseudomonadati</taxon>
        <taxon>Pseudomonadota</taxon>
        <taxon>Betaproteobacteria</taxon>
        <taxon>Burkholderiales</taxon>
        <taxon>Oxalobacteraceae</taxon>
        <taxon>Telluria group</taxon>
        <taxon>Massilia</taxon>
    </lineage>
</organism>
<dbReference type="Proteomes" id="UP000593875">
    <property type="component" value="Chromosome"/>
</dbReference>
<dbReference type="RefSeq" id="WP_193688261.1">
    <property type="nucleotide sequence ID" value="NZ_CP062941.1"/>
</dbReference>
<reference evidence="3 4" key="1">
    <citation type="submission" date="2020-10" db="EMBL/GenBank/DDBJ databases">
        <title>Genome sequencing of Massilia sp. LPB0304.</title>
        <authorList>
            <person name="Kim J."/>
        </authorList>
    </citation>
    <scope>NUCLEOTIDE SEQUENCE [LARGE SCALE GENOMIC DNA]</scope>
    <source>
        <strain evidence="3 4">LPB0304</strain>
    </source>
</reference>
<dbReference type="InterPro" id="IPR011990">
    <property type="entry name" value="TPR-like_helical_dom_sf"/>
</dbReference>
<dbReference type="KEGG" id="mlir:LPB04_08505"/>
<feature type="chain" id="PRO_5032525627" evidence="2">
    <location>
        <begin position="20"/>
        <end position="390"/>
    </location>
</feature>
<dbReference type="AlphaFoldDB" id="A0A7L9UAR4"/>
<name>A0A7L9UAR4_9BURK</name>
<evidence type="ECO:0000256" key="1">
    <source>
        <dbReference type="PROSITE-ProRule" id="PRU00339"/>
    </source>
</evidence>
<keyword evidence="4" id="KW-1185">Reference proteome</keyword>
<accession>A0A7L9UAR4</accession>
<dbReference type="Pfam" id="PF13432">
    <property type="entry name" value="TPR_16"/>
    <property type="match status" value="2"/>
</dbReference>
<dbReference type="InterPro" id="IPR019734">
    <property type="entry name" value="TPR_rpt"/>
</dbReference>
<feature type="repeat" description="TPR" evidence="1">
    <location>
        <begin position="232"/>
        <end position="265"/>
    </location>
</feature>
<proteinExistence type="predicted"/>
<dbReference type="PROSITE" id="PS50005">
    <property type="entry name" value="TPR"/>
    <property type="match status" value="1"/>
</dbReference>
<keyword evidence="1" id="KW-0802">TPR repeat</keyword>
<dbReference type="PROSITE" id="PS51257">
    <property type="entry name" value="PROKAR_LIPOPROTEIN"/>
    <property type="match status" value="1"/>
</dbReference>
<sequence length="390" mass="42864">MMRTWILSLLVLLSGCAHVGQPPVSTSRIAALLDDAAFPPPAARVDADGLFALSPAMRHHLNSTAFRTLLRENGQASGLLRALYDRHELALDYDSTYTGTAAETYAARKGNCLSLVIMTAAFARELGMSVRFQEVQVEETWSRDRALYLVSSHVNLVLGAGGPRGDYDTSAILTVDFVPLPPQASERVRFLDEADIVARYMNNRAAEELAQGRYTDAYWWARGALLKKPALTAALNTLGVVYERSGRSLLAEQVYRAALDQEPDSLVVMQNLAPVLAANGKGTESAALAQRLARLYPAPPYHYFDQGMRAYTAGRFAEARALFAREVARAPYNDEFHFWLGIANMQLGELGTAEKQLALARDTSVRGETRERYSAKLAHLRGIGAGTRRN</sequence>
<dbReference type="SUPFAM" id="SSF48452">
    <property type="entry name" value="TPR-like"/>
    <property type="match status" value="1"/>
</dbReference>
<keyword evidence="2" id="KW-0732">Signal</keyword>
<dbReference type="Gene3D" id="1.25.40.10">
    <property type="entry name" value="Tetratricopeptide repeat domain"/>
    <property type="match status" value="2"/>
</dbReference>
<evidence type="ECO:0000313" key="4">
    <source>
        <dbReference type="Proteomes" id="UP000593875"/>
    </source>
</evidence>
<evidence type="ECO:0000313" key="3">
    <source>
        <dbReference type="EMBL" id="QOL51285.1"/>
    </source>
</evidence>
<protein>
    <submittedName>
        <fullName evidence="3">Tetratricopeptide repeat protein</fullName>
    </submittedName>
</protein>
<evidence type="ECO:0000256" key="2">
    <source>
        <dbReference type="SAM" id="SignalP"/>
    </source>
</evidence>